<dbReference type="RefSeq" id="WP_047269179.1">
    <property type="nucleotide sequence ID" value="NZ_JBHMAS010000080.1"/>
</dbReference>
<organism evidence="1 2">
    <name type="scientific">Rhodococcus baikonurensis</name>
    <dbReference type="NCBI Taxonomy" id="172041"/>
    <lineage>
        <taxon>Bacteria</taxon>
        <taxon>Bacillati</taxon>
        <taxon>Actinomycetota</taxon>
        <taxon>Actinomycetes</taxon>
        <taxon>Mycobacteriales</taxon>
        <taxon>Nocardiaceae</taxon>
        <taxon>Rhodococcus</taxon>
        <taxon>Rhodococcus erythropolis group</taxon>
    </lineage>
</organism>
<sequence>MTLTALPHMTWTDFSRNVLPGLKALQKTVTPQYVLCPYDSIERRTHQVVVVTDAVTTPTLVRAPRARSNRKPIAIALPSLDTLTLPLAQSAVRVQTDYIVLRHLFTNAVIRNTFPVSVEQPTEPIAAA</sequence>
<proteinExistence type="predicted"/>
<dbReference type="EMBL" id="JBHMAS010000080">
    <property type="protein sequence ID" value="MFB9783857.1"/>
    <property type="molecule type" value="Genomic_DNA"/>
</dbReference>
<protein>
    <submittedName>
        <fullName evidence="1">Uncharacterized protein</fullName>
    </submittedName>
</protein>
<evidence type="ECO:0000313" key="1">
    <source>
        <dbReference type="EMBL" id="MFB9783857.1"/>
    </source>
</evidence>
<name>A0ABV5XQE8_9NOCA</name>
<reference evidence="1 2" key="1">
    <citation type="submission" date="2024-09" db="EMBL/GenBank/DDBJ databases">
        <authorList>
            <person name="Sun Q."/>
            <person name="Mori K."/>
        </authorList>
    </citation>
    <scope>NUCLEOTIDE SEQUENCE [LARGE SCALE GENOMIC DNA]</scope>
    <source>
        <strain evidence="1 2">JCM 11411</strain>
    </source>
</reference>
<evidence type="ECO:0000313" key="2">
    <source>
        <dbReference type="Proteomes" id="UP001589587"/>
    </source>
</evidence>
<gene>
    <name evidence="1" type="ORF">ACFFQ6_29590</name>
</gene>
<accession>A0ABV5XQE8</accession>
<comment type="caution">
    <text evidence="1">The sequence shown here is derived from an EMBL/GenBank/DDBJ whole genome shotgun (WGS) entry which is preliminary data.</text>
</comment>
<dbReference type="Proteomes" id="UP001589587">
    <property type="component" value="Unassembled WGS sequence"/>
</dbReference>
<keyword evidence="2" id="KW-1185">Reference proteome</keyword>